<feature type="transmembrane region" description="Helical" evidence="2">
    <location>
        <begin position="207"/>
        <end position="229"/>
    </location>
</feature>
<keyword evidence="4" id="KW-1185">Reference proteome</keyword>
<feature type="compositionally biased region" description="Polar residues" evidence="1">
    <location>
        <begin position="440"/>
        <end position="449"/>
    </location>
</feature>
<dbReference type="STRING" id="68775.A0A5C3M5N6"/>
<evidence type="ECO:0008006" key="5">
    <source>
        <dbReference type="Google" id="ProtNLM"/>
    </source>
</evidence>
<gene>
    <name evidence="3" type="ORF">BDQ12DRAFT_664932</name>
</gene>
<feature type="compositionally biased region" description="Polar residues" evidence="1">
    <location>
        <begin position="164"/>
        <end position="173"/>
    </location>
</feature>
<evidence type="ECO:0000256" key="2">
    <source>
        <dbReference type="SAM" id="Phobius"/>
    </source>
</evidence>
<evidence type="ECO:0000256" key="1">
    <source>
        <dbReference type="SAM" id="MobiDB-lite"/>
    </source>
</evidence>
<evidence type="ECO:0000313" key="3">
    <source>
        <dbReference type="EMBL" id="TFK39696.1"/>
    </source>
</evidence>
<feature type="compositionally biased region" description="Low complexity" evidence="1">
    <location>
        <begin position="425"/>
        <end position="439"/>
    </location>
</feature>
<dbReference type="OrthoDB" id="3263296at2759"/>
<feature type="compositionally biased region" description="Gly residues" evidence="1">
    <location>
        <begin position="35"/>
        <end position="53"/>
    </location>
</feature>
<keyword evidence="2" id="KW-0472">Membrane</keyword>
<sequence length="460" mass="47070">MTLQTLHNRNVNLAHRMLKSRQDNNPISDAITPGQEGGGNDGKGNNNNGGGASGADSLQVPPAVSSQPPPPASSSQPPAQSSVAPPKPSSSPSSTPSATPVTKPSSTSVQQPPSSSDTSKESSTAQSSSSSSPSSSGSDSSSASTSSTASITGTTARITSTPSQTLRDQSSSFRTLARTTVDSSGATITADALPSTEATGGVSTGTIVGGVAGGIAGVAVLCLIVAFILRRMRKRSRNLDDDYNPSDFRRSAFVADNNAGSPTLPDMTQRGHTVAPSISGGPGMAGHGAYQGQHGDVNYGAAAVGAGVGVGAAVAAGTVLQERPRYTYGQDYTMNNASNTAPALDDDGSEIAHGAYSSQPQMQAAYNPEAYGSYAAYEGGAGYQEATREYQGQQGQQQQYYDDHQEYQHYYDQQQQHQQYNDYVVPGTPAVTAPAGGAPSSNRAANTRSIVADDDAYGGI</sequence>
<organism evidence="3 4">
    <name type="scientific">Crucibulum laeve</name>
    <dbReference type="NCBI Taxonomy" id="68775"/>
    <lineage>
        <taxon>Eukaryota</taxon>
        <taxon>Fungi</taxon>
        <taxon>Dikarya</taxon>
        <taxon>Basidiomycota</taxon>
        <taxon>Agaricomycotina</taxon>
        <taxon>Agaricomycetes</taxon>
        <taxon>Agaricomycetidae</taxon>
        <taxon>Agaricales</taxon>
        <taxon>Agaricineae</taxon>
        <taxon>Nidulariaceae</taxon>
        <taxon>Crucibulum</taxon>
    </lineage>
</organism>
<dbReference type="Proteomes" id="UP000308652">
    <property type="component" value="Unassembled WGS sequence"/>
</dbReference>
<evidence type="ECO:0000313" key="4">
    <source>
        <dbReference type="Proteomes" id="UP000308652"/>
    </source>
</evidence>
<name>A0A5C3M5N6_9AGAR</name>
<accession>A0A5C3M5N6</accession>
<proteinExistence type="predicted"/>
<protein>
    <recommendedName>
        <fullName evidence="5">Mid2 domain-containing protein</fullName>
    </recommendedName>
</protein>
<feature type="compositionally biased region" description="Low complexity" evidence="1">
    <location>
        <begin position="54"/>
        <end position="66"/>
    </location>
</feature>
<feature type="region of interest" description="Disordered" evidence="1">
    <location>
        <begin position="18"/>
        <end position="173"/>
    </location>
</feature>
<feature type="region of interest" description="Disordered" evidence="1">
    <location>
        <begin position="425"/>
        <end position="460"/>
    </location>
</feature>
<dbReference type="EMBL" id="ML213598">
    <property type="protein sequence ID" value="TFK39696.1"/>
    <property type="molecule type" value="Genomic_DNA"/>
</dbReference>
<dbReference type="AlphaFoldDB" id="A0A5C3M5N6"/>
<reference evidence="3 4" key="1">
    <citation type="journal article" date="2019" name="Nat. Ecol. Evol.">
        <title>Megaphylogeny resolves global patterns of mushroom evolution.</title>
        <authorList>
            <person name="Varga T."/>
            <person name="Krizsan K."/>
            <person name="Foldi C."/>
            <person name="Dima B."/>
            <person name="Sanchez-Garcia M."/>
            <person name="Sanchez-Ramirez S."/>
            <person name="Szollosi G.J."/>
            <person name="Szarkandi J.G."/>
            <person name="Papp V."/>
            <person name="Albert L."/>
            <person name="Andreopoulos W."/>
            <person name="Angelini C."/>
            <person name="Antonin V."/>
            <person name="Barry K.W."/>
            <person name="Bougher N.L."/>
            <person name="Buchanan P."/>
            <person name="Buyck B."/>
            <person name="Bense V."/>
            <person name="Catcheside P."/>
            <person name="Chovatia M."/>
            <person name="Cooper J."/>
            <person name="Damon W."/>
            <person name="Desjardin D."/>
            <person name="Finy P."/>
            <person name="Geml J."/>
            <person name="Haridas S."/>
            <person name="Hughes K."/>
            <person name="Justo A."/>
            <person name="Karasinski D."/>
            <person name="Kautmanova I."/>
            <person name="Kiss B."/>
            <person name="Kocsube S."/>
            <person name="Kotiranta H."/>
            <person name="LaButti K.M."/>
            <person name="Lechner B.E."/>
            <person name="Liimatainen K."/>
            <person name="Lipzen A."/>
            <person name="Lukacs Z."/>
            <person name="Mihaltcheva S."/>
            <person name="Morgado L.N."/>
            <person name="Niskanen T."/>
            <person name="Noordeloos M.E."/>
            <person name="Ohm R.A."/>
            <person name="Ortiz-Santana B."/>
            <person name="Ovrebo C."/>
            <person name="Racz N."/>
            <person name="Riley R."/>
            <person name="Savchenko A."/>
            <person name="Shiryaev A."/>
            <person name="Soop K."/>
            <person name="Spirin V."/>
            <person name="Szebenyi C."/>
            <person name="Tomsovsky M."/>
            <person name="Tulloss R.E."/>
            <person name="Uehling J."/>
            <person name="Grigoriev I.V."/>
            <person name="Vagvolgyi C."/>
            <person name="Papp T."/>
            <person name="Martin F.M."/>
            <person name="Miettinen O."/>
            <person name="Hibbett D.S."/>
            <person name="Nagy L.G."/>
        </authorList>
    </citation>
    <scope>NUCLEOTIDE SEQUENCE [LARGE SCALE GENOMIC DNA]</scope>
    <source>
        <strain evidence="3 4">CBS 166.37</strain>
    </source>
</reference>
<feature type="compositionally biased region" description="Low complexity" evidence="1">
    <location>
        <begin position="73"/>
        <end position="163"/>
    </location>
</feature>
<keyword evidence="2" id="KW-1133">Transmembrane helix</keyword>
<keyword evidence="2" id="KW-0812">Transmembrane</keyword>